<accession>A0A7I4Z5P4</accession>
<feature type="compositionally biased region" description="Low complexity" evidence="1">
    <location>
        <begin position="409"/>
        <end position="420"/>
    </location>
</feature>
<dbReference type="GO" id="GO:0005737">
    <property type="term" value="C:cytoplasm"/>
    <property type="evidence" value="ECO:0007669"/>
    <property type="project" value="TreeGrafter"/>
</dbReference>
<dbReference type="OMA" id="MCLTWNV"/>
<dbReference type="InterPro" id="IPR036691">
    <property type="entry name" value="Endo/exonu/phosph_ase_sf"/>
</dbReference>
<keyword evidence="3" id="KW-1185">Reference proteome</keyword>
<protein>
    <submittedName>
        <fullName evidence="4">IPPc domain-containing protein</fullName>
    </submittedName>
</protein>
<organism evidence="3 4">
    <name type="scientific">Haemonchus contortus</name>
    <name type="common">Barber pole worm</name>
    <dbReference type="NCBI Taxonomy" id="6289"/>
    <lineage>
        <taxon>Eukaryota</taxon>
        <taxon>Metazoa</taxon>
        <taxon>Ecdysozoa</taxon>
        <taxon>Nematoda</taxon>
        <taxon>Chromadorea</taxon>
        <taxon>Rhabditida</taxon>
        <taxon>Rhabditina</taxon>
        <taxon>Rhabditomorpha</taxon>
        <taxon>Strongyloidea</taxon>
        <taxon>Trichostrongylidae</taxon>
        <taxon>Haemonchus</taxon>
    </lineage>
</organism>
<reference evidence="4" key="1">
    <citation type="submission" date="2020-12" db="UniProtKB">
        <authorList>
            <consortium name="WormBaseParasite"/>
        </authorList>
    </citation>
    <scope>IDENTIFICATION</scope>
    <source>
        <strain evidence="4">MHco3</strain>
    </source>
</reference>
<sequence>MSADTTAQPAAYPVDPRPTNTTTITRTPSSETATAAAPNKRSQSQGRTPWRTERRYSEIDDHIWTYTLDHESCEGNVVGFGNVRIPSEENIAKLADRKLSIRCITWNINEKPVKLLDLLADHLEQISENLLEDVIIVALQELPPSTTTFHEDALAILVKPLRNTHDTYFSYRAWSQMIFVFIRKTHTRFATDPVAKFVPATALAKPVRTKGAIGVCLRLYQRWVVIIACHLTHATALQRIQDYHKVMKTLKFHTLCSFKGSDDIFHADCVLWLGDLNFRITQDSGVNWKSQLLEPNTRDIENTMQNDELGLVRQKELAFSEFSEAPVTFAPTHKFEVGTNDYVPNRIPSFTDRVLYWTKQANWIECTAYNCIQKPSQSDHRPVYAIFRLEVINKKSPRRFNSDQVNNDSSRSTPSASPTRNVLLKENSSQM</sequence>
<evidence type="ECO:0000256" key="1">
    <source>
        <dbReference type="SAM" id="MobiDB-lite"/>
    </source>
</evidence>
<dbReference type="Pfam" id="PF22669">
    <property type="entry name" value="Exo_endo_phos2"/>
    <property type="match status" value="1"/>
</dbReference>
<dbReference type="Gene3D" id="3.60.10.10">
    <property type="entry name" value="Endonuclease/exonuclease/phosphatase"/>
    <property type="match status" value="1"/>
</dbReference>
<feature type="domain" description="Inositol polyphosphate-related phosphatase" evidence="2">
    <location>
        <begin position="97"/>
        <end position="395"/>
    </location>
</feature>
<dbReference type="PANTHER" id="PTHR11200">
    <property type="entry name" value="INOSITOL 5-PHOSPHATASE"/>
    <property type="match status" value="1"/>
</dbReference>
<dbReference type="Proteomes" id="UP000025227">
    <property type="component" value="Unplaced"/>
</dbReference>
<dbReference type="SUPFAM" id="SSF56219">
    <property type="entry name" value="DNase I-like"/>
    <property type="match status" value="1"/>
</dbReference>
<feature type="compositionally biased region" description="Low complexity" evidence="1">
    <location>
        <begin position="17"/>
        <end position="38"/>
    </location>
</feature>
<proteinExistence type="predicted"/>
<dbReference type="GO" id="GO:0046856">
    <property type="term" value="P:phosphatidylinositol dephosphorylation"/>
    <property type="evidence" value="ECO:0007669"/>
    <property type="project" value="InterPro"/>
</dbReference>
<dbReference type="InterPro" id="IPR046985">
    <property type="entry name" value="IP5"/>
</dbReference>
<feature type="region of interest" description="Disordered" evidence="1">
    <location>
        <begin position="1"/>
        <end position="52"/>
    </location>
</feature>
<dbReference type="GO" id="GO:0005886">
    <property type="term" value="C:plasma membrane"/>
    <property type="evidence" value="ECO:0007669"/>
    <property type="project" value="TreeGrafter"/>
</dbReference>
<dbReference type="GO" id="GO:0004439">
    <property type="term" value="F:phosphatidylinositol-4,5-bisphosphate 5-phosphatase activity"/>
    <property type="evidence" value="ECO:0007669"/>
    <property type="project" value="TreeGrafter"/>
</dbReference>
<dbReference type="PANTHER" id="PTHR11200:SF275">
    <property type="entry name" value="LD06095P"/>
    <property type="match status" value="1"/>
</dbReference>
<name>A0A7I4Z5P4_HAECO</name>
<dbReference type="OrthoDB" id="2248459at2759"/>
<dbReference type="GO" id="GO:0001726">
    <property type="term" value="C:ruffle"/>
    <property type="evidence" value="ECO:0007669"/>
    <property type="project" value="TreeGrafter"/>
</dbReference>
<evidence type="ECO:0000313" key="4">
    <source>
        <dbReference type="WBParaSite" id="HCON_00193370-00001"/>
    </source>
</evidence>
<dbReference type="SMART" id="SM00128">
    <property type="entry name" value="IPPc"/>
    <property type="match status" value="1"/>
</dbReference>
<dbReference type="AlphaFoldDB" id="A0A7I4Z5P4"/>
<evidence type="ECO:0000259" key="2">
    <source>
        <dbReference type="SMART" id="SM00128"/>
    </source>
</evidence>
<dbReference type="WBParaSite" id="HCON_00193370-00001">
    <property type="protein sequence ID" value="HCON_00193370-00001"/>
    <property type="gene ID" value="HCON_00193370"/>
</dbReference>
<dbReference type="InterPro" id="IPR000300">
    <property type="entry name" value="IPPc"/>
</dbReference>
<feature type="region of interest" description="Disordered" evidence="1">
    <location>
        <begin position="398"/>
        <end position="431"/>
    </location>
</feature>
<evidence type="ECO:0000313" key="3">
    <source>
        <dbReference type="Proteomes" id="UP000025227"/>
    </source>
</evidence>